<evidence type="ECO:0000313" key="3">
    <source>
        <dbReference type="EMBL" id="MFD1187116.1"/>
    </source>
</evidence>
<protein>
    <submittedName>
        <fullName evidence="3">Uncharacterized protein</fullName>
    </submittedName>
</protein>
<gene>
    <name evidence="3" type="ORF">ACFQ2O_12950</name>
</gene>
<evidence type="ECO:0000256" key="2">
    <source>
        <dbReference type="SAM" id="SignalP"/>
    </source>
</evidence>
<keyword evidence="1" id="KW-0812">Transmembrane</keyword>
<feature type="transmembrane region" description="Helical" evidence="1">
    <location>
        <begin position="92"/>
        <end position="112"/>
    </location>
</feature>
<dbReference type="Proteomes" id="UP001597094">
    <property type="component" value="Unassembled WGS sequence"/>
</dbReference>
<sequence length="139" mass="16037">MITKAVLRYFLSLCILLLSVHGQAFAQAYQHDTGSAFLTNFKATQHFSFRYLDLAPDFTVKAAAVEKNLNAEAADIEEEDKEYLVSGKLLEYSKYLTAALYALTLAYFFRFFKTSLLFCKHISDNSSKRRYLIFQVFRI</sequence>
<dbReference type="EMBL" id="JBHTLD010000116">
    <property type="protein sequence ID" value="MFD1187116.1"/>
    <property type="molecule type" value="Genomic_DNA"/>
</dbReference>
<comment type="caution">
    <text evidence="3">The sequence shown here is derived from an EMBL/GenBank/DDBJ whole genome shotgun (WGS) entry which is preliminary data.</text>
</comment>
<feature type="signal peptide" evidence="2">
    <location>
        <begin position="1"/>
        <end position="26"/>
    </location>
</feature>
<organism evidence="3 4">
    <name type="scientific">Pontibacter rugosus</name>
    <dbReference type="NCBI Taxonomy" id="1745966"/>
    <lineage>
        <taxon>Bacteria</taxon>
        <taxon>Pseudomonadati</taxon>
        <taxon>Bacteroidota</taxon>
        <taxon>Cytophagia</taxon>
        <taxon>Cytophagales</taxon>
        <taxon>Hymenobacteraceae</taxon>
        <taxon>Pontibacter</taxon>
    </lineage>
</organism>
<feature type="chain" id="PRO_5045182515" evidence="2">
    <location>
        <begin position="27"/>
        <end position="139"/>
    </location>
</feature>
<reference evidence="4" key="1">
    <citation type="journal article" date="2019" name="Int. J. Syst. Evol. Microbiol.">
        <title>The Global Catalogue of Microorganisms (GCM) 10K type strain sequencing project: providing services to taxonomists for standard genome sequencing and annotation.</title>
        <authorList>
            <consortium name="The Broad Institute Genomics Platform"/>
            <consortium name="The Broad Institute Genome Sequencing Center for Infectious Disease"/>
            <person name="Wu L."/>
            <person name="Ma J."/>
        </authorList>
    </citation>
    <scope>NUCLEOTIDE SEQUENCE [LARGE SCALE GENOMIC DNA]</scope>
    <source>
        <strain evidence="4">JCM 31319</strain>
    </source>
</reference>
<accession>A0ABW3SQU0</accession>
<keyword evidence="4" id="KW-1185">Reference proteome</keyword>
<keyword evidence="2" id="KW-0732">Signal</keyword>
<keyword evidence="1" id="KW-1133">Transmembrane helix</keyword>
<evidence type="ECO:0000256" key="1">
    <source>
        <dbReference type="SAM" id="Phobius"/>
    </source>
</evidence>
<keyword evidence="1" id="KW-0472">Membrane</keyword>
<evidence type="ECO:0000313" key="4">
    <source>
        <dbReference type="Proteomes" id="UP001597094"/>
    </source>
</evidence>
<proteinExistence type="predicted"/>
<name>A0ABW3SQU0_9BACT</name>
<dbReference type="RefSeq" id="WP_377528248.1">
    <property type="nucleotide sequence ID" value="NZ_JBHTLD010000116.1"/>
</dbReference>